<accession>A0A6S6TA59</accession>
<gene>
    <name evidence="2" type="ORF">HELGO_WM213</name>
</gene>
<organism evidence="2">
    <name type="scientific">uncultured Sulfurovum sp</name>
    <dbReference type="NCBI Taxonomy" id="269237"/>
    <lineage>
        <taxon>Bacteria</taxon>
        <taxon>Pseudomonadati</taxon>
        <taxon>Campylobacterota</taxon>
        <taxon>Epsilonproteobacteria</taxon>
        <taxon>Campylobacterales</taxon>
        <taxon>Sulfurovaceae</taxon>
        <taxon>Sulfurovum</taxon>
        <taxon>environmental samples</taxon>
    </lineage>
</organism>
<reference evidence="2" key="1">
    <citation type="submission" date="2020-01" db="EMBL/GenBank/DDBJ databases">
        <authorList>
            <person name="Meier V. D."/>
            <person name="Meier V D."/>
        </authorList>
    </citation>
    <scope>NUCLEOTIDE SEQUENCE</scope>
    <source>
        <strain evidence="2">HLG_WM_MAG_01</strain>
    </source>
</reference>
<proteinExistence type="predicted"/>
<evidence type="ECO:0000313" key="2">
    <source>
        <dbReference type="EMBL" id="CAA6811806.1"/>
    </source>
</evidence>
<dbReference type="EMBL" id="CACVAS010000058">
    <property type="protein sequence ID" value="CAA6811806.1"/>
    <property type="molecule type" value="Genomic_DNA"/>
</dbReference>
<name>A0A6S6TA59_9BACT</name>
<dbReference type="Gene3D" id="3.30.70.20">
    <property type="match status" value="1"/>
</dbReference>
<protein>
    <submittedName>
        <fullName evidence="2">Ferredoxin oxidoreductase</fullName>
    </submittedName>
</protein>
<dbReference type="Pfam" id="PF13237">
    <property type="entry name" value="Fer4_10"/>
    <property type="match status" value="1"/>
</dbReference>
<feature type="domain" description="4Fe-4S ferredoxin-type" evidence="1">
    <location>
        <begin position="3"/>
        <end position="35"/>
    </location>
</feature>
<evidence type="ECO:0000259" key="1">
    <source>
        <dbReference type="PROSITE" id="PS51379"/>
    </source>
</evidence>
<dbReference type="PROSITE" id="PS51379">
    <property type="entry name" value="4FE4S_FER_2"/>
    <property type="match status" value="2"/>
</dbReference>
<feature type="domain" description="4Fe-4S ferredoxin-type" evidence="1">
    <location>
        <begin position="37"/>
        <end position="70"/>
    </location>
</feature>
<dbReference type="AlphaFoldDB" id="A0A6S6TA59"/>
<dbReference type="SUPFAM" id="SSF54862">
    <property type="entry name" value="4Fe-4S ferredoxins"/>
    <property type="match status" value="1"/>
</dbReference>
<sequence length="78" mass="8927">MYYIAKVDADKCSEYKCNACTLYCPEANTLMFNEDENISWVDEDRCKGCALCVYVCTDMLDRNCITMEMPDPTAALKE</sequence>
<dbReference type="InterPro" id="IPR017896">
    <property type="entry name" value="4Fe4S_Fe-S-bd"/>
</dbReference>